<feature type="transmembrane region" description="Helical" evidence="1">
    <location>
        <begin position="62"/>
        <end position="82"/>
    </location>
</feature>
<keyword evidence="1" id="KW-1133">Transmembrane helix</keyword>
<comment type="caution">
    <text evidence="2">The sequence shown here is derived from an EMBL/GenBank/DDBJ whole genome shotgun (WGS) entry which is preliminary data.</text>
</comment>
<feature type="transmembrane region" description="Helical" evidence="1">
    <location>
        <begin position="21"/>
        <end position="42"/>
    </location>
</feature>
<keyword evidence="1" id="KW-0812">Transmembrane</keyword>
<protein>
    <submittedName>
        <fullName evidence="2">Uncharacterized protein</fullName>
    </submittedName>
</protein>
<organism evidence="2 3">
    <name type="scientific">Inhella crocodyli</name>
    <dbReference type="NCBI Taxonomy" id="2499851"/>
    <lineage>
        <taxon>Bacteria</taxon>
        <taxon>Pseudomonadati</taxon>
        <taxon>Pseudomonadota</taxon>
        <taxon>Betaproteobacteria</taxon>
        <taxon>Burkholderiales</taxon>
        <taxon>Sphaerotilaceae</taxon>
        <taxon>Inhella</taxon>
    </lineage>
</organism>
<gene>
    <name evidence="2" type="ORF">EOD73_09500</name>
</gene>
<keyword evidence="3" id="KW-1185">Reference proteome</keyword>
<accession>A0A3S2WRN2</accession>
<proteinExistence type="predicted"/>
<reference evidence="2 3" key="1">
    <citation type="submission" date="2019-01" db="EMBL/GenBank/DDBJ databases">
        <authorList>
            <person name="Chen W.-M."/>
        </authorList>
    </citation>
    <scope>NUCLEOTIDE SEQUENCE [LARGE SCALE GENOMIC DNA]</scope>
    <source>
        <strain evidence="2 3">CCP-18</strain>
    </source>
</reference>
<name>A0A3S2WRN2_9BURK</name>
<dbReference type="Proteomes" id="UP000288587">
    <property type="component" value="Unassembled WGS sequence"/>
</dbReference>
<evidence type="ECO:0000256" key="1">
    <source>
        <dbReference type="SAM" id="Phobius"/>
    </source>
</evidence>
<dbReference type="AlphaFoldDB" id="A0A3S2WRN2"/>
<evidence type="ECO:0000313" key="2">
    <source>
        <dbReference type="EMBL" id="RVT86257.1"/>
    </source>
</evidence>
<evidence type="ECO:0000313" key="3">
    <source>
        <dbReference type="Proteomes" id="UP000288587"/>
    </source>
</evidence>
<keyword evidence="1" id="KW-0472">Membrane</keyword>
<sequence length="97" mass="10785">MGTARHFRPLPWLAQRPLRTLGLMTLAFLVSGALSVDLVRLLSANLAFIAEHGWLAIQDDALWQLGGLVLRAWAATLGYLLFKLCEQALLQCLGRRD</sequence>
<dbReference type="EMBL" id="SACM01000002">
    <property type="protein sequence ID" value="RVT86257.1"/>
    <property type="molecule type" value="Genomic_DNA"/>
</dbReference>